<evidence type="ECO:0000313" key="5">
    <source>
        <dbReference type="Proteomes" id="UP000683360"/>
    </source>
</evidence>
<accession>A0A8S3T8R2</accession>
<gene>
    <name evidence="4" type="ORF">MEDL_43148</name>
</gene>
<feature type="domain" description="Apextrin C-terminal" evidence="3">
    <location>
        <begin position="19"/>
        <end position="214"/>
    </location>
</feature>
<evidence type="ECO:0000259" key="3">
    <source>
        <dbReference type="Pfam" id="PF16977"/>
    </source>
</evidence>
<keyword evidence="2" id="KW-0732">Signal</keyword>
<dbReference type="OrthoDB" id="5954510at2759"/>
<proteinExistence type="predicted"/>
<evidence type="ECO:0000256" key="2">
    <source>
        <dbReference type="SAM" id="SignalP"/>
    </source>
</evidence>
<comment type="caution">
    <text evidence="4">The sequence shown here is derived from an EMBL/GenBank/DDBJ whole genome shotgun (WGS) entry which is preliminary data.</text>
</comment>
<dbReference type="AlphaFoldDB" id="A0A8S3T8R2"/>
<feature type="region of interest" description="Disordered" evidence="1">
    <location>
        <begin position="183"/>
        <end position="202"/>
    </location>
</feature>
<dbReference type="EMBL" id="CAJPWZ010002057">
    <property type="protein sequence ID" value="CAG2230279.1"/>
    <property type="molecule type" value="Genomic_DNA"/>
</dbReference>
<organism evidence="4 5">
    <name type="scientific">Mytilus edulis</name>
    <name type="common">Blue mussel</name>
    <dbReference type="NCBI Taxonomy" id="6550"/>
    <lineage>
        <taxon>Eukaryota</taxon>
        <taxon>Metazoa</taxon>
        <taxon>Spiralia</taxon>
        <taxon>Lophotrochozoa</taxon>
        <taxon>Mollusca</taxon>
        <taxon>Bivalvia</taxon>
        <taxon>Autobranchia</taxon>
        <taxon>Pteriomorphia</taxon>
        <taxon>Mytilida</taxon>
        <taxon>Mytiloidea</taxon>
        <taxon>Mytilidae</taxon>
        <taxon>Mytilinae</taxon>
        <taxon>Mytilus</taxon>
    </lineage>
</organism>
<dbReference type="Pfam" id="PF16977">
    <property type="entry name" value="ApeC"/>
    <property type="match status" value="1"/>
</dbReference>
<protein>
    <recommendedName>
        <fullName evidence="3">Apextrin C-terminal domain-containing protein</fullName>
    </recommendedName>
</protein>
<keyword evidence="5" id="KW-1185">Reference proteome</keyword>
<dbReference type="Proteomes" id="UP000683360">
    <property type="component" value="Unassembled WGS sequence"/>
</dbReference>
<name>A0A8S3T8R2_MYTED</name>
<dbReference type="InterPro" id="IPR031569">
    <property type="entry name" value="ApeC"/>
</dbReference>
<sequence>MVNMFIMSLMITCASAVSWPSGRLSIPKPKSGCPSGWSEGWRYQDNEDTNNHNIITLSVSHHFYGTFGRDTTMYYCTKTISSGSGSWPRGNYCIGRYDGVCPSGFCPGFIYWDDEDNGNGNRKSGVLPDGVYNRNTKINYCCRSDGSSYNYITLPTSKPFYLYKYTSTCQRVRGMTVRQESITMDDENERNASSEGGCHPRKSGSTKVDFCYYY</sequence>
<feature type="signal peptide" evidence="2">
    <location>
        <begin position="1"/>
        <end position="16"/>
    </location>
</feature>
<feature type="chain" id="PRO_5035727469" description="Apextrin C-terminal domain-containing protein" evidence="2">
    <location>
        <begin position="17"/>
        <end position="214"/>
    </location>
</feature>
<dbReference type="PANTHER" id="PTHR19324">
    <property type="entry name" value="PERFORIN-LIKE PROTEIN 1"/>
    <property type="match status" value="1"/>
</dbReference>
<evidence type="ECO:0000256" key="1">
    <source>
        <dbReference type="SAM" id="MobiDB-lite"/>
    </source>
</evidence>
<dbReference type="PANTHER" id="PTHR19324:SF33">
    <property type="entry name" value="MUCIN-5AC"/>
    <property type="match status" value="1"/>
</dbReference>
<reference evidence="4" key="1">
    <citation type="submission" date="2021-03" db="EMBL/GenBank/DDBJ databases">
        <authorList>
            <person name="Bekaert M."/>
        </authorList>
    </citation>
    <scope>NUCLEOTIDE SEQUENCE</scope>
</reference>
<evidence type="ECO:0000313" key="4">
    <source>
        <dbReference type="EMBL" id="CAG2230279.1"/>
    </source>
</evidence>